<accession>A0A8S0FY96</accession>
<sequence>MSAELMRLLSNIIRTGIISEVDEKSWRVRVRSGELETGWLRWNTTRAGAFNVWLPPSPGEQVVIACIGGNPETAMIIGSLWSDASPAPGKSLKEIVQVSAPDGAVFRYDADAGALSASGMKTATLQASVSVTLDTPVVECTNLLRTATLDVTKEGKMSGNITHSGGNFTSNGITVHTHKHGGVKGGSDSTGGPQ</sequence>
<proteinExistence type="predicted"/>
<gene>
    <name evidence="3" type="ORF">EIMP300_66010</name>
</gene>
<dbReference type="Pfam" id="PF18715">
    <property type="entry name" value="Phage_spike"/>
    <property type="match status" value="1"/>
</dbReference>
<name>A0A8S0FY96_ECOLX</name>
<dbReference type="InterPro" id="IPR006531">
    <property type="entry name" value="Gp5/Vgr_OB"/>
</dbReference>
<dbReference type="Gene3D" id="6.20.150.10">
    <property type="match status" value="1"/>
</dbReference>
<feature type="domain" description="Gp5/Type VI secretion system Vgr protein OB-fold" evidence="1">
    <location>
        <begin position="14"/>
        <end position="81"/>
    </location>
</feature>
<dbReference type="NCBIfam" id="TIGR01644">
    <property type="entry name" value="phage_P2_V"/>
    <property type="match status" value="1"/>
</dbReference>
<feature type="domain" description="Phage spike trimer" evidence="2">
    <location>
        <begin position="119"/>
        <end position="171"/>
    </location>
</feature>
<dbReference type="Pfam" id="PF18946">
    <property type="entry name" value="Apex"/>
    <property type="match status" value="1"/>
</dbReference>
<dbReference type="Pfam" id="PF04717">
    <property type="entry name" value="Phage_base_V"/>
    <property type="match status" value="1"/>
</dbReference>
<dbReference type="SUPFAM" id="SSF69255">
    <property type="entry name" value="gp5 N-terminal domain-like"/>
    <property type="match status" value="1"/>
</dbReference>
<dbReference type="EMBL" id="AP022360">
    <property type="protein sequence ID" value="BBU85201.1"/>
    <property type="molecule type" value="Genomic_DNA"/>
</dbReference>
<dbReference type="InterPro" id="IPR040629">
    <property type="entry name" value="Phage_spike"/>
</dbReference>
<evidence type="ECO:0000313" key="3">
    <source>
        <dbReference type="EMBL" id="BBU85201.1"/>
    </source>
</evidence>
<protein>
    <submittedName>
        <fullName evidence="3">Baseplate assembly protein</fullName>
    </submittedName>
</protein>
<dbReference type="InterPro" id="IPR013046">
    <property type="entry name" value="GpV/Gp45"/>
</dbReference>
<evidence type="ECO:0000313" key="4">
    <source>
        <dbReference type="Proteomes" id="UP000467488"/>
    </source>
</evidence>
<dbReference type="InterPro" id="IPR037026">
    <property type="entry name" value="Vgr_OB-fold_dom_sf"/>
</dbReference>
<dbReference type="Proteomes" id="UP000467488">
    <property type="component" value="Chromosome"/>
</dbReference>
<dbReference type="InterPro" id="IPR044033">
    <property type="entry name" value="GpV-like_apex"/>
</dbReference>
<organism evidence="3 4">
    <name type="scientific">Escherichia coli</name>
    <dbReference type="NCBI Taxonomy" id="562"/>
    <lineage>
        <taxon>Bacteria</taxon>
        <taxon>Pseudomonadati</taxon>
        <taxon>Pseudomonadota</taxon>
        <taxon>Gammaproteobacteria</taxon>
        <taxon>Enterobacterales</taxon>
        <taxon>Enterobacteriaceae</taxon>
        <taxon>Escherichia</taxon>
    </lineage>
</organism>
<dbReference type="Gene3D" id="2.40.50.230">
    <property type="entry name" value="Gp5 N-terminal domain"/>
    <property type="match status" value="1"/>
</dbReference>
<evidence type="ECO:0000259" key="1">
    <source>
        <dbReference type="Pfam" id="PF04717"/>
    </source>
</evidence>
<evidence type="ECO:0000259" key="2">
    <source>
        <dbReference type="Pfam" id="PF18715"/>
    </source>
</evidence>
<dbReference type="AlphaFoldDB" id="A0A8S0FY96"/>
<reference evidence="3 4" key="1">
    <citation type="submission" date="2020-01" db="EMBL/GenBank/DDBJ databases">
        <title>Dynamics of blaIMP-6 dissemination in carbapenem resistant Enterobacteriacea isolated from regional surveillance in Osaka, Japan.</title>
        <authorList>
            <person name="Abe R."/>
            <person name="Akeda Y."/>
            <person name="Sugawara Y."/>
            <person name="Yamamoto N."/>
            <person name="Tomono K."/>
            <person name="Takeuchi D."/>
            <person name="Kawahara R."/>
            <person name="Hamada S."/>
        </authorList>
    </citation>
    <scope>NUCLEOTIDE SEQUENCE [LARGE SCALE GENOMIC DNA]</scope>
    <source>
        <strain evidence="3 4">E300</strain>
    </source>
</reference>